<dbReference type="Gene3D" id="3.30.70.270">
    <property type="match status" value="1"/>
</dbReference>
<sequence length="400" mass="45251">METIALTEGCSVVLTNKLPPKMNDLRSFTIPCSIGNHYLGKALCDMGAGINLMQLSTFKKLGIGHMEPTIVTLQLVDRSLAQPERQIKDILVRVDKLVFSADFIILDCEVDKEGPIILGRPILATGRNLIGVYKCVLTRRLNKEHVTFSVFKSIQCKDKEQYHTIDVLNDLIKEEFNDQSTILSEEFAVTSNDELLDNFDSMVEVNNTKLRYGWQIKSLDLANRTAPIFKPSIDKAPPLEFKPLPTHIKYVFIGDNNTFSVIVSATMDATQEEKLVHILQQHKRAVACMQCVPKKSGIIVVSNDKDELIPTRIPMGWRVYIDYCKLNAATRNDNFPLPFIDQMLDRPAGRAYYCFLDGYSGYNQIAITQEDQEKITFTCPFGTFAFRRMPFGLCNALAIF</sequence>
<dbReference type="SUPFAM" id="SSF56672">
    <property type="entry name" value="DNA/RNA polymerases"/>
    <property type="match status" value="1"/>
</dbReference>
<dbReference type="CDD" id="cd01647">
    <property type="entry name" value="RT_LTR"/>
    <property type="match status" value="1"/>
</dbReference>
<protein>
    <recommendedName>
        <fullName evidence="1">Reverse transcriptase domain-containing protein</fullName>
    </recommendedName>
</protein>
<evidence type="ECO:0000313" key="3">
    <source>
        <dbReference type="RefSeq" id="XP_016681089.1"/>
    </source>
</evidence>
<dbReference type="InterPro" id="IPR021109">
    <property type="entry name" value="Peptidase_aspartic_dom_sf"/>
</dbReference>
<dbReference type="KEGG" id="ghi:107899858"/>
<dbReference type="Gene3D" id="2.40.70.10">
    <property type="entry name" value="Acid Proteases"/>
    <property type="match status" value="1"/>
</dbReference>
<dbReference type="STRING" id="3635.A0A1U8IYS2"/>
<accession>A0A1U8IYS2</accession>
<dbReference type="Pfam" id="PF00078">
    <property type="entry name" value="RVT_1"/>
    <property type="match status" value="1"/>
</dbReference>
<dbReference type="PANTHER" id="PTHR33067:SF39">
    <property type="entry name" value="TRANSCRIPTION FACTOR INTERACTOR AND REGULATOR CCHC(ZN) FAMILY"/>
    <property type="match status" value="1"/>
</dbReference>
<dbReference type="RefSeq" id="XP_016681089.1">
    <property type="nucleotide sequence ID" value="XM_016825600.1"/>
</dbReference>
<dbReference type="OrthoDB" id="1937287at2759"/>
<dbReference type="PANTHER" id="PTHR33067">
    <property type="entry name" value="RNA-DIRECTED DNA POLYMERASE-RELATED"/>
    <property type="match status" value="1"/>
</dbReference>
<evidence type="ECO:0000313" key="2">
    <source>
        <dbReference type="Proteomes" id="UP000818029"/>
    </source>
</evidence>
<dbReference type="GeneID" id="107899858"/>
<reference evidence="3" key="2">
    <citation type="submission" date="2025-08" db="UniProtKB">
        <authorList>
            <consortium name="RefSeq"/>
        </authorList>
    </citation>
    <scope>IDENTIFICATION</scope>
</reference>
<organism evidence="2 3">
    <name type="scientific">Gossypium hirsutum</name>
    <name type="common">Upland cotton</name>
    <name type="synonym">Gossypium mexicanum</name>
    <dbReference type="NCBI Taxonomy" id="3635"/>
    <lineage>
        <taxon>Eukaryota</taxon>
        <taxon>Viridiplantae</taxon>
        <taxon>Streptophyta</taxon>
        <taxon>Embryophyta</taxon>
        <taxon>Tracheophyta</taxon>
        <taxon>Spermatophyta</taxon>
        <taxon>Magnoliopsida</taxon>
        <taxon>eudicotyledons</taxon>
        <taxon>Gunneridae</taxon>
        <taxon>Pentapetalae</taxon>
        <taxon>rosids</taxon>
        <taxon>malvids</taxon>
        <taxon>Malvales</taxon>
        <taxon>Malvaceae</taxon>
        <taxon>Malvoideae</taxon>
        <taxon>Gossypium</taxon>
    </lineage>
</organism>
<dbReference type="InterPro" id="IPR043128">
    <property type="entry name" value="Rev_trsase/Diguanyl_cyclase"/>
</dbReference>
<dbReference type="InterPro" id="IPR043502">
    <property type="entry name" value="DNA/RNA_pol_sf"/>
</dbReference>
<feature type="domain" description="Reverse transcriptase" evidence="1">
    <location>
        <begin position="314"/>
        <end position="400"/>
    </location>
</feature>
<evidence type="ECO:0000259" key="1">
    <source>
        <dbReference type="Pfam" id="PF00078"/>
    </source>
</evidence>
<dbReference type="Gene3D" id="3.10.10.10">
    <property type="entry name" value="HIV Type 1 Reverse Transcriptase, subunit A, domain 1"/>
    <property type="match status" value="1"/>
</dbReference>
<dbReference type="Proteomes" id="UP000818029">
    <property type="component" value="Chromosome D06"/>
</dbReference>
<gene>
    <name evidence="3" type="primary">LOC107899858</name>
</gene>
<reference evidence="2" key="1">
    <citation type="journal article" date="2020" name="Nat. Genet.">
        <title>Genomic diversifications of five Gossypium allopolyploid species and their impact on cotton improvement.</title>
        <authorList>
            <person name="Chen Z.J."/>
            <person name="Sreedasyam A."/>
            <person name="Ando A."/>
            <person name="Song Q."/>
            <person name="De Santiago L.M."/>
            <person name="Hulse-Kemp A.M."/>
            <person name="Ding M."/>
            <person name="Ye W."/>
            <person name="Kirkbride R.C."/>
            <person name="Jenkins J."/>
            <person name="Plott C."/>
            <person name="Lovell J."/>
            <person name="Lin Y.M."/>
            <person name="Vaughn R."/>
            <person name="Liu B."/>
            <person name="Simpson S."/>
            <person name="Scheffler B.E."/>
            <person name="Wen L."/>
            <person name="Saski C.A."/>
            <person name="Grover C.E."/>
            <person name="Hu G."/>
            <person name="Conover J.L."/>
            <person name="Carlson J.W."/>
            <person name="Shu S."/>
            <person name="Boston L.B."/>
            <person name="Williams M."/>
            <person name="Peterson D.G."/>
            <person name="McGee K."/>
            <person name="Jones D.C."/>
            <person name="Wendel J.F."/>
            <person name="Stelly D.M."/>
            <person name="Grimwood J."/>
            <person name="Schmutz J."/>
        </authorList>
    </citation>
    <scope>NUCLEOTIDE SEQUENCE [LARGE SCALE GENOMIC DNA]</scope>
    <source>
        <strain evidence="2">cv. TM-1</strain>
    </source>
</reference>
<dbReference type="CDD" id="cd00303">
    <property type="entry name" value="retropepsin_like"/>
    <property type="match status" value="1"/>
</dbReference>
<keyword evidence="2" id="KW-1185">Reference proteome</keyword>
<dbReference type="PaxDb" id="3635-A0A1U8IYS2"/>
<dbReference type="AlphaFoldDB" id="A0A1U8IYS2"/>
<dbReference type="InterPro" id="IPR000477">
    <property type="entry name" value="RT_dom"/>
</dbReference>
<proteinExistence type="predicted"/>
<name>A0A1U8IYS2_GOSHI</name>